<comment type="caution">
    <text evidence="2">The sequence shown here is derived from an EMBL/GenBank/DDBJ whole genome shotgun (WGS) entry which is preliminary data.</text>
</comment>
<evidence type="ECO:0000313" key="2">
    <source>
        <dbReference type="EMBL" id="KAJ5249145.1"/>
    </source>
</evidence>
<sequence length="205" mass="23918">MAWGPFHSERLVYSSYSPNEHDEFFTTSQSDPNTLINSSPCLPRPADAKYLDSFLKQLLETSILFVVIHIWHETRGRGEPIGMLFLTAASPEMTHHRFSELGIDITAEYRSQGYGREAIQWALDWGFATAGLNRVELNLLGWNLRPMNLYERIGFREEGRRRQVFFKDDQWWDEVHMGILKPEWESKRLASTLMDQEPSQMAYSQ</sequence>
<dbReference type="AlphaFoldDB" id="A0A9W9PMH9"/>
<evidence type="ECO:0000313" key="3">
    <source>
        <dbReference type="Proteomes" id="UP001150941"/>
    </source>
</evidence>
<reference evidence="2" key="2">
    <citation type="journal article" date="2023" name="IMA Fungus">
        <title>Comparative genomic study of the Penicillium genus elucidates a diverse pangenome and 15 lateral gene transfer events.</title>
        <authorList>
            <person name="Petersen C."/>
            <person name="Sorensen T."/>
            <person name="Nielsen M.R."/>
            <person name="Sondergaard T.E."/>
            <person name="Sorensen J.L."/>
            <person name="Fitzpatrick D.A."/>
            <person name="Frisvad J.C."/>
            <person name="Nielsen K.L."/>
        </authorList>
    </citation>
    <scope>NUCLEOTIDE SEQUENCE</scope>
    <source>
        <strain evidence="2">IBT 19713</strain>
    </source>
</reference>
<protein>
    <submittedName>
        <fullName evidence="2">Acyl-CoA N-acyltransferase</fullName>
    </submittedName>
</protein>
<dbReference type="PANTHER" id="PTHR43415">
    <property type="entry name" value="SPERMIDINE N(1)-ACETYLTRANSFERASE"/>
    <property type="match status" value="1"/>
</dbReference>
<proteinExistence type="predicted"/>
<dbReference type="OrthoDB" id="64477at2759"/>
<dbReference type="EMBL" id="JAPQKS010000001">
    <property type="protein sequence ID" value="KAJ5249145.1"/>
    <property type="molecule type" value="Genomic_DNA"/>
</dbReference>
<keyword evidence="3" id="KW-1185">Reference proteome</keyword>
<dbReference type="PANTHER" id="PTHR43415:SF3">
    <property type="entry name" value="GNAT-FAMILY ACETYLTRANSFERASE"/>
    <property type="match status" value="1"/>
</dbReference>
<accession>A0A9W9PMH9</accession>
<dbReference type="InterPro" id="IPR016181">
    <property type="entry name" value="Acyl_CoA_acyltransferase"/>
</dbReference>
<organism evidence="2 3">
    <name type="scientific">Penicillium chermesinum</name>
    <dbReference type="NCBI Taxonomy" id="63820"/>
    <lineage>
        <taxon>Eukaryota</taxon>
        <taxon>Fungi</taxon>
        <taxon>Dikarya</taxon>
        <taxon>Ascomycota</taxon>
        <taxon>Pezizomycotina</taxon>
        <taxon>Eurotiomycetes</taxon>
        <taxon>Eurotiomycetidae</taxon>
        <taxon>Eurotiales</taxon>
        <taxon>Aspergillaceae</taxon>
        <taxon>Penicillium</taxon>
    </lineage>
</organism>
<dbReference type="GO" id="GO:0016747">
    <property type="term" value="F:acyltransferase activity, transferring groups other than amino-acyl groups"/>
    <property type="evidence" value="ECO:0007669"/>
    <property type="project" value="InterPro"/>
</dbReference>
<dbReference type="PROSITE" id="PS51186">
    <property type="entry name" value="GNAT"/>
    <property type="match status" value="1"/>
</dbReference>
<dbReference type="CDD" id="cd04301">
    <property type="entry name" value="NAT_SF"/>
    <property type="match status" value="1"/>
</dbReference>
<dbReference type="InterPro" id="IPR000182">
    <property type="entry name" value="GNAT_dom"/>
</dbReference>
<name>A0A9W9PMH9_9EURO</name>
<dbReference type="SUPFAM" id="SSF55729">
    <property type="entry name" value="Acyl-CoA N-acyltransferases (Nat)"/>
    <property type="match status" value="1"/>
</dbReference>
<dbReference type="RefSeq" id="XP_058335924.1">
    <property type="nucleotide sequence ID" value="XM_058469893.1"/>
</dbReference>
<dbReference type="Gene3D" id="3.40.630.30">
    <property type="match status" value="1"/>
</dbReference>
<dbReference type="GeneID" id="83197196"/>
<gene>
    <name evidence="2" type="ORF">N7468_000596</name>
</gene>
<feature type="domain" description="N-acetyltransferase" evidence="1">
    <location>
        <begin position="22"/>
        <end position="182"/>
    </location>
</feature>
<reference evidence="2" key="1">
    <citation type="submission" date="2022-11" db="EMBL/GenBank/DDBJ databases">
        <authorList>
            <person name="Petersen C."/>
        </authorList>
    </citation>
    <scope>NUCLEOTIDE SEQUENCE</scope>
    <source>
        <strain evidence="2">IBT 19713</strain>
    </source>
</reference>
<dbReference type="Proteomes" id="UP001150941">
    <property type="component" value="Unassembled WGS sequence"/>
</dbReference>
<dbReference type="Pfam" id="PF13302">
    <property type="entry name" value="Acetyltransf_3"/>
    <property type="match status" value="1"/>
</dbReference>
<evidence type="ECO:0000259" key="1">
    <source>
        <dbReference type="PROSITE" id="PS51186"/>
    </source>
</evidence>